<dbReference type="EMBL" id="JAWDGP010001267">
    <property type="protein sequence ID" value="KAK3793230.1"/>
    <property type="molecule type" value="Genomic_DNA"/>
</dbReference>
<organism evidence="2 3">
    <name type="scientific">Elysia crispata</name>
    <name type="common">lettuce slug</name>
    <dbReference type="NCBI Taxonomy" id="231223"/>
    <lineage>
        <taxon>Eukaryota</taxon>
        <taxon>Metazoa</taxon>
        <taxon>Spiralia</taxon>
        <taxon>Lophotrochozoa</taxon>
        <taxon>Mollusca</taxon>
        <taxon>Gastropoda</taxon>
        <taxon>Heterobranchia</taxon>
        <taxon>Euthyneura</taxon>
        <taxon>Panpulmonata</taxon>
        <taxon>Sacoglossa</taxon>
        <taxon>Placobranchoidea</taxon>
        <taxon>Plakobranchidae</taxon>
        <taxon>Elysia</taxon>
    </lineage>
</organism>
<dbReference type="AlphaFoldDB" id="A0AAE1E4I0"/>
<feature type="domain" description="PiggyBac transposable element-derived protein" evidence="1">
    <location>
        <begin position="3"/>
        <end position="109"/>
    </location>
</feature>
<proteinExistence type="predicted"/>
<reference evidence="2" key="1">
    <citation type="journal article" date="2023" name="G3 (Bethesda)">
        <title>A reference genome for the long-term kleptoplast-retaining sea slug Elysia crispata morphotype clarki.</title>
        <authorList>
            <person name="Eastman K.E."/>
            <person name="Pendleton A.L."/>
            <person name="Shaikh M.A."/>
            <person name="Suttiyut T."/>
            <person name="Ogas R."/>
            <person name="Tomko P."/>
            <person name="Gavelis G."/>
            <person name="Widhalm J.R."/>
            <person name="Wisecaver J.H."/>
        </authorList>
    </citation>
    <scope>NUCLEOTIDE SEQUENCE</scope>
    <source>
        <strain evidence="2">ECLA1</strain>
    </source>
</reference>
<evidence type="ECO:0000313" key="2">
    <source>
        <dbReference type="EMBL" id="KAK3793230.1"/>
    </source>
</evidence>
<dbReference type="InterPro" id="IPR029526">
    <property type="entry name" value="PGBD"/>
</dbReference>
<protein>
    <recommendedName>
        <fullName evidence="1">PiggyBac transposable element-derived protein domain-containing protein</fullName>
    </recommendedName>
</protein>
<dbReference type="Pfam" id="PF13843">
    <property type="entry name" value="DDE_Tnp_1_7"/>
    <property type="match status" value="1"/>
</dbReference>
<evidence type="ECO:0000313" key="3">
    <source>
        <dbReference type="Proteomes" id="UP001283361"/>
    </source>
</evidence>
<name>A0AAE1E4I0_9GAST</name>
<keyword evidence="3" id="KW-1185">Reference proteome</keyword>
<dbReference type="Proteomes" id="UP001283361">
    <property type="component" value="Unassembled WGS sequence"/>
</dbReference>
<sequence length="219" mass="24421">MRVYMDNFYTGVPLFREFAVLGDGGCGTVRANRKFLSSELPPKRLRGTVNRKSGRHLSDYQSYMMGVDLTNQMIGYYMQNHNPAQGISTTHSTHSVTACTRSATSVRQTACVGRPPPAGAECMKSQFIRSAWKTTTSRCRVCEVPGRPKPAGAECVKCLEDHHQQVQKVRGRPPPACAECVKSQFTRGAWKTTTSMCRVCEVPIHKKCLEDHHQQVQSV</sequence>
<comment type="caution">
    <text evidence="2">The sequence shown here is derived from an EMBL/GenBank/DDBJ whole genome shotgun (WGS) entry which is preliminary data.</text>
</comment>
<evidence type="ECO:0000259" key="1">
    <source>
        <dbReference type="Pfam" id="PF13843"/>
    </source>
</evidence>
<gene>
    <name evidence="2" type="ORF">RRG08_049942</name>
</gene>
<accession>A0AAE1E4I0</accession>